<proteinExistence type="predicted"/>
<dbReference type="Proteomes" id="UP000189883">
    <property type="component" value="Chromosome"/>
</dbReference>
<dbReference type="EMBL" id="CP011859">
    <property type="protein sequence ID" value="AQY23127.1"/>
    <property type="molecule type" value="Genomic_DNA"/>
</dbReference>
<reference evidence="1 2" key="1">
    <citation type="submission" date="2015-06" db="EMBL/GenBank/DDBJ databases">
        <title>R. anatipestifer strain HXb2 is the most virulent strain so far, and the genome sequence would help us uncover the pathogenesis.</title>
        <authorList>
            <person name="Hu Q."/>
            <person name="Qi J."/>
            <person name="Bo H."/>
            <person name="Liu G."/>
            <person name="Tao M."/>
            <person name="Ding Y."/>
            <person name="Xue Y."/>
        </authorList>
    </citation>
    <scope>NUCLEOTIDE SEQUENCE [LARGE SCALE GENOMIC DNA]</scope>
    <source>
        <strain evidence="1 2">HXb2</strain>
    </source>
</reference>
<protein>
    <submittedName>
        <fullName evidence="1">Uncharacterized protein</fullName>
    </submittedName>
</protein>
<evidence type="ECO:0000313" key="2">
    <source>
        <dbReference type="Proteomes" id="UP000189883"/>
    </source>
</evidence>
<sequence>MVTIEIKKCHITKHLYLLFRNTNTLIFAFLQNTLLTPNLQLTYKI</sequence>
<evidence type="ECO:0000313" key="1">
    <source>
        <dbReference type="EMBL" id="AQY23127.1"/>
    </source>
</evidence>
<organism evidence="1 2">
    <name type="scientific">Riemerella anatipestifer</name>
    <name type="common">Moraxella anatipestifer</name>
    <dbReference type="NCBI Taxonomy" id="34085"/>
    <lineage>
        <taxon>Bacteria</taxon>
        <taxon>Pseudomonadati</taxon>
        <taxon>Bacteroidota</taxon>
        <taxon>Flavobacteriia</taxon>
        <taxon>Flavobacteriales</taxon>
        <taxon>Weeksellaceae</taxon>
        <taxon>Riemerella</taxon>
    </lineage>
</organism>
<dbReference type="AlphaFoldDB" id="A0A1S7DVJ1"/>
<gene>
    <name evidence="1" type="ORF">AB406_2190</name>
</gene>
<name>A0A1S7DVJ1_RIEAN</name>
<accession>A0A1S7DVJ1</accession>